<keyword evidence="3 6" id="KW-1133">Transmembrane helix</keyword>
<evidence type="ECO:0000313" key="7">
    <source>
        <dbReference type="EMBL" id="CAB4804438.1"/>
    </source>
</evidence>
<evidence type="ECO:0000256" key="1">
    <source>
        <dbReference type="ARBA" id="ARBA00004141"/>
    </source>
</evidence>
<sequence>MASTLKRFMIGRPLASAEADHQRIPKTIGLAVFSSDAISSTAYATQEILLVLVPVGGMALMAQSNYTFGFLTPIAILVALLLIVVANSYRQTIHAYPDGGGAYVVSRENLGEVPALIAGGSLLVDYVLTVSVSVAAGTQAIYSAVPAVAPYKVLLCLGFIALLTLANLRGVKESGRLFAAPTYIYIFALTALIAFGFYKMTQGTLQELPPDLPALAKLKEETGTPLLGLGGITIFLFARAFSSGAVALSGVEAISNGIPAFKKPTSKNAAITLVWMATILGFSFIGLTVLAEKIRPTPSETGESVNSIIGRTVFGGTGFMYWVLQISTAGILILAANTAYADFPRLAALVGKDGYLPRQFANRGDRLVFSNGILFLAGAASLLIVVFGGNVSALIPLYAVGVFTSFTLSQSGMVRHHLKLKERGWRLSVVFSVVGAIATFIVMMVVIISKFTIGAWVPVALIPIIVVAFKSVKGHYAGVAKKLRVPAGYTEPDTVPGHGVVVLVGGVNQSSLAAIRYARSVNAKDAIAVTVALDDEHADRIRAEWERHHVQFPLEIIESPYRDLTGTVEDYLDELDQRWKHDYVSVVIAEFVLPHWYQGIFHNQSALALKLALKFRKDTVVVNVPYHLGESDEEVAKDAADLGLSGRGPDQQPTVDIVVPGAKPSQESESAETTDSAPNDS</sequence>
<feature type="transmembrane region" description="Helical" evidence="6">
    <location>
        <begin position="226"/>
        <end position="248"/>
    </location>
</feature>
<evidence type="ECO:0000256" key="6">
    <source>
        <dbReference type="SAM" id="Phobius"/>
    </source>
</evidence>
<dbReference type="Gene3D" id="1.20.1740.10">
    <property type="entry name" value="Amino acid/polyamine transporter I"/>
    <property type="match status" value="1"/>
</dbReference>
<accession>A0A6J6YAE9</accession>
<name>A0A6J6YAE9_9ZZZZ</name>
<dbReference type="InterPro" id="IPR053153">
    <property type="entry name" value="APC_K+_Transporter"/>
</dbReference>
<evidence type="ECO:0000256" key="4">
    <source>
        <dbReference type="ARBA" id="ARBA00023136"/>
    </source>
</evidence>
<dbReference type="GO" id="GO:0016020">
    <property type="term" value="C:membrane"/>
    <property type="evidence" value="ECO:0007669"/>
    <property type="project" value="UniProtKB-SubCell"/>
</dbReference>
<feature type="transmembrane region" description="Helical" evidence="6">
    <location>
        <begin position="425"/>
        <end position="447"/>
    </location>
</feature>
<dbReference type="GO" id="GO:0022857">
    <property type="term" value="F:transmembrane transporter activity"/>
    <property type="evidence" value="ECO:0007669"/>
    <property type="project" value="InterPro"/>
</dbReference>
<feature type="transmembrane region" description="Helical" evidence="6">
    <location>
        <begin position="177"/>
        <end position="198"/>
    </location>
</feature>
<evidence type="ECO:0000256" key="2">
    <source>
        <dbReference type="ARBA" id="ARBA00022692"/>
    </source>
</evidence>
<feature type="transmembrane region" description="Helical" evidence="6">
    <location>
        <begin position="453"/>
        <end position="472"/>
    </location>
</feature>
<proteinExistence type="predicted"/>
<keyword evidence="2 6" id="KW-0812">Transmembrane</keyword>
<feature type="transmembrane region" description="Helical" evidence="6">
    <location>
        <begin position="367"/>
        <end position="387"/>
    </location>
</feature>
<dbReference type="EMBL" id="CAFAAQ010000052">
    <property type="protein sequence ID" value="CAB4804438.1"/>
    <property type="molecule type" value="Genomic_DNA"/>
</dbReference>
<feature type="transmembrane region" description="Helical" evidence="6">
    <location>
        <begin position="140"/>
        <end position="165"/>
    </location>
</feature>
<feature type="transmembrane region" description="Helical" evidence="6">
    <location>
        <begin position="68"/>
        <end position="89"/>
    </location>
</feature>
<feature type="transmembrane region" description="Helical" evidence="6">
    <location>
        <begin position="319"/>
        <end position="340"/>
    </location>
</feature>
<evidence type="ECO:0000256" key="5">
    <source>
        <dbReference type="SAM" id="MobiDB-lite"/>
    </source>
</evidence>
<dbReference type="Pfam" id="PF13520">
    <property type="entry name" value="AA_permease_2"/>
    <property type="match status" value="1"/>
</dbReference>
<organism evidence="7">
    <name type="scientific">freshwater metagenome</name>
    <dbReference type="NCBI Taxonomy" id="449393"/>
    <lineage>
        <taxon>unclassified sequences</taxon>
        <taxon>metagenomes</taxon>
        <taxon>ecological metagenomes</taxon>
    </lineage>
</organism>
<feature type="transmembrane region" description="Helical" evidence="6">
    <location>
        <begin position="269"/>
        <end position="291"/>
    </location>
</feature>
<comment type="subcellular location">
    <subcellularLocation>
        <location evidence="1">Membrane</location>
        <topology evidence="1">Multi-pass membrane protein</topology>
    </subcellularLocation>
</comment>
<feature type="transmembrane region" description="Helical" evidence="6">
    <location>
        <begin position="393"/>
        <end position="413"/>
    </location>
</feature>
<dbReference type="AlphaFoldDB" id="A0A6J6YAE9"/>
<dbReference type="PANTHER" id="PTHR47704:SF1">
    <property type="entry name" value="POTASSIUM TRANSPORTER KIMA"/>
    <property type="match status" value="1"/>
</dbReference>
<feature type="region of interest" description="Disordered" evidence="5">
    <location>
        <begin position="639"/>
        <end position="681"/>
    </location>
</feature>
<protein>
    <submittedName>
        <fullName evidence="7">Unannotated protein</fullName>
    </submittedName>
</protein>
<feature type="compositionally biased region" description="Polar residues" evidence="5">
    <location>
        <begin position="665"/>
        <end position="681"/>
    </location>
</feature>
<dbReference type="PANTHER" id="PTHR47704">
    <property type="entry name" value="POTASSIUM TRANSPORTER KIMA"/>
    <property type="match status" value="1"/>
</dbReference>
<feature type="transmembrane region" description="Helical" evidence="6">
    <location>
        <begin position="110"/>
        <end position="128"/>
    </location>
</feature>
<keyword evidence="4 6" id="KW-0472">Membrane</keyword>
<gene>
    <name evidence="7" type="ORF">UFOPK3046_00755</name>
</gene>
<dbReference type="InterPro" id="IPR002293">
    <property type="entry name" value="AA/rel_permease1"/>
</dbReference>
<reference evidence="7" key="1">
    <citation type="submission" date="2020-05" db="EMBL/GenBank/DDBJ databases">
        <authorList>
            <person name="Chiriac C."/>
            <person name="Salcher M."/>
            <person name="Ghai R."/>
            <person name="Kavagutti S V."/>
        </authorList>
    </citation>
    <scope>NUCLEOTIDE SEQUENCE</scope>
</reference>
<evidence type="ECO:0000256" key="3">
    <source>
        <dbReference type="ARBA" id="ARBA00022989"/>
    </source>
</evidence>